<evidence type="ECO:0000259" key="1">
    <source>
        <dbReference type="PROSITE" id="PS50011"/>
    </source>
</evidence>
<dbReference type="SUPFAM" id="SSF56112">
    <property type="entry name" value="Protein kinase-like (PK-like)"/>
    <property type="match status" value="1"/>
</dbReference>
<dbReference type="Gene3D" id="1.10.510.10">
    <property type="entry name" value="Transferase(Phosphotransferase) domain 1"/>
    <property type="match status" value="1"/>
</dbReference>
<dbReference type="RefSeq" id="XP_037163540.1">
    <property type="nucleotide sequence ID" value="XM_037309461.1"/>
</dbReference>
<dbReference type="EMBL" id="JACCJC010000032">
    <property type="protein sequence ID" value="KAF6234139.1"/>
    <property type="molecule type" value="Genomic_DNA"/>
</dbReference>
<reference evidence="2 3" key="1">
    <citation type="journal article" date="2020" name="Genomics">
        <title>Complete, high-quality genomes from long-read metagenomic sequencing of two wolf lichen thalli reveals enigmatic genome architecture.</title>
        <authorList>
            <person name="McKenzie S.K."/>
            <person name="Walston R.F."/>
            <person name="Allen J.L."/>
        </authorList>
    </citation>
    <scope>NUCLEOTIDE SEQUENCE [LARGE SCALE GENOMIC DNA]</scope>
    <source>
        <strain evidence="2">WasteWater2</strain>
    </source>
</reference>
<dbReference type="PROSITE" id="PS50011">
    <property type="entry name" value="PROTEIN_KINASE_DOM"/>
    <property type="match status" value="1"/>
</dbReference>
<gene>
    <name evidence="2" type="ORF">HO173_007559</name>
</gene>
<dbReference type="Pfam" id="PF00069">
    <property type="entry name" value="Pkinase"/>
    <property type="match status" value="1"/>
</dbReference>
<dbReference type="AlphaFoldDB" id="A0A8H6L3I7"/>
<evidence type="ECO:0000313" key="2">
    <source>
        <dbReference type="EMBL" id="KAF6234139.1"/>
    </source>
</evidence>
<evidence type="ECO:0000313" key="3">
    <source>
        <dbReference type="Proteomes" id="UP000578531"/>
    </source>
</evidence>
<dbReference type="PANTHER" id="PTHR24362:SF309">
    <property type="entry name" value="PROTEIN KINASE DOMAIN-CONTAINING PROTEIN"/>
    <property type="match status" value="1"/>
</dbReference>
<feature type="domain" description="Protein kinase" evidence="1">
    <location>
        <begin position="1"/>
        <end position="188"/>
    </location>
</feature>
<organism evidence="2 3">
    <name type="scientific">Letharia columbiana</name>
    <dbReference type="NCBI Taxonomy" id="112416"/>
    <lineage>
        <taxon>Eukaryota</taxon>
        <taxon>Fungi</taxon>
        <taxon>Dikarya</taxon>
        <taxon>Ascomycota</taxon>
        <taxon>Pezizomycotina</taxon>
        <taxon>Lecanoromycetes</taxon>
        <taxon>OSLEUM clade</taxon>
        <taxon>Lecanoromycetidae</taxon>
        <taxon>Lecanorales</taxon>
        <taxon>Lecanorineae</taxon>
        <taxon>Parmeliaceae</taxon>
        <taxon>Letharia</taxon>
    </lineage>
</organism>
<name>A0A8H6L3I7_9LECA</name>
<comment type="caution">
    <text evidence="2">The sequence shown here is derived from an EMBL/GenBank/DDBJ whole genome shotgun (WGS) entry which is preliminary data.</text>
</comment>
<protein>
    <recommendedName>
        <fullName evidence="1">Protein kinase domain-containing protein</fullName>
    </recommendedName>
</protein>
<dbReference type="GeneID" id="59289215"/>
<dbReference type="InterPro" id="IPR011009">
    <property type="entry name" value="Kinase-like_dom_sf"/>
</dbReference>
<dbReference type="OrthoDB" id="1668230at2759"/>
<proteinExistence type="predicted"/>
<dbReference type="GO" id="GO:0005524">
    <property type="term" value="F:ATP binding"/>
    <property type="evidence" value="ECO:0007669"/>
    <property type="project" value="InterPro"/>
</dbReference>
<accession>A0A8H6L3I7</accession>
<dbReference type="PANTHER" id="PTHR24362">
    <property type="entry name" value="SERINE/THREONINE-PROTEIN KINASE NEK"/>
    <property type="match status" value="1"/>
</dbReference>
<dbReference type="GO" id="GO:0004672">
    <property type="term" value="F:protein kinase activity"/>
    <property type="evidence" value="ECO:0007669"/>
    <property type="project" value="InterPro"/>
</dbReference>
<keyword evidence="3" id="KW-1185">Reference proteome</keyword>
<sequence>MASETYTVFYKPKGVIELLESGTGQRDDGILLERALHGSIAQFLENPTATGKQKLAWACQATKAVSATHEASVYHCDISVNNLHLDESLTIKLCDFQGQLLRLDGTVDRDGLSRENTKSCMPRTDDDYSYRKTDIFALGFALYYILQGHEPFPDLDPGDDEEEIKRRFMSGQFPELPSHLMNLVTHKC</sequence>
<dbReference type="InterPro" id="IPR000719">
    <property type="entry name" value="Prot_kinase_dom"/>
</dbReference>
<dbReference type="Proteomes" id="UP000578531">
    <property type="component" value="Unassembled WGS sequence"/>
</dbReference>